<keyword evidence="4" id="KW-1185">Reference proteome</keyword>
<keyword evidence="2" id="KW-1133">Transmembrane helix</keyword>
<feature type="non-terminal residue" evidence="3">
    <location>
        <position position="1"/>
    </location>
</feature>
<keyword evidence="2" id="KW-0472">Membrane</keyword>
<name>X6PC44_RETFI</name>
<evidence type="ECO:0000313" key="4">
    <source>
        <dbReference type="Proteomes" id="UP000023152"/>
    </source>
</evidence>
<dbReference type="Proteomes" id="UP000023152">
    <property type="component" value="Unassembled WGS sequence"/>
</dbReference>
<evidence type="ECO:0000256" key="2">
    <source>
        <dbReference type="SAM" id="Phobius"/>
    </source>
</evidence>
<proteinExistence type="predicted"/>
<evidence type="ECO:0000313" key="3">
    <source>
        <dbReference type="EMBL" id="ETO35673.1"/>
    </source>
</evidence>
<sequence length="185" mass="21515">NDNDNDNGSDNSNNYGNDKEKGGDKYGEPCNNILCAVEWKKMDSLFLIVPFISSLILVIYQLIFFQLFVDMIVLSLLLLSDIYHEQKKDSIYNQKNVERGKNNCINHFQKNFFIFPIFCCKHHKRCGVTSTPINFKLNFILFHFDKNIMQAKKKIQNNLKNSSKYISLIVNPKSLSLIYFSIVLI</sequence>
<dbReference type="EMBL" id="ASPP01001416">
    <property type="protein sequence ID" value="ETO35673.1"/>
    <property type="molecule type" value="Genomic_DNA"/>
</dbReference>
<keyword evidence="2" id="KW-0812">Transmembrane</keyword>
<feature type="transmembrane region" description="Helical" evidence="2">
    <location>
        <begin position="46"/>
        <end position="79"/>
    </location>
</feature>
<protein>
    <submittedName>
        <fullName evidence="3">Uncharacterized protein</fullName>
    </submittedName>
</protein>
<organism evidence="3 4">
    <name type="scientific">Reticulomyxa filosa</name>
    <dbReference type="NCBI Taxonomy" id="46433"/>
    <lineage>
        <taxon>Eukaryota</taxon>
        <taxon>Sar</taxon>
        <taxon>Rhizaria</taxon>
        <taxon>Retaria</taxon>
        <taxon>Foraminifera</taxon>
        <taxon>Monothalamids</taxon>
        <taxon>Reticulomyxidae</taxon>
        <taxon>Reticulomyxa</taxon>
    </lineage>
</organism>
<dbReference type="AlphaFoldDB" id="X6PC44"/>
<accession>X6PC44</accession>
<reference evidence="3 4" key="1">
    <citation type="journal article" date="2013" name="Curr. Biol.">
        <title>The Genome of the Foraminiferan Reticulomyxa filosa.</title>
        <authorList>
            <person name="Glockner G."/>
            <person name="Hulsmann N."/>
            <person name="Schleicher M."/>
            <person name="Noegel A.A."/>
            <person name="Eichinger L."/>
            <person name="Gallinger C."/>
            <person name="Pawlowski J."/>
            <person name="Sierra R."/>
            <person name="Euteneuer U."/>
            <person name="Pillet L."/>
            <person name="Moustafa A."/>
            <person name="Platzer M."/>
            <person name="Groth M."/>
            <person name="Szafranski K."/>
            <person name="Schliwa M."/>
        </authorList>
    </citation>
    <scope>NUCLEOTIDE SEQUENCE [LARGE SCALE GENOMIC DNA]</scope>
</reference>
<evidence type="ECO:0000256" key="1">
    <source>
        <dbReference type="SAM" id="MobiDB-lite"/>
    </source>
</evidence>
<feature type="region of interest" description="Disordered" evidence="1">
    <location>
        <begin position="1"/>
        <end position="23"/>
    </location>
</feature>
<gene>
    <name evidence="3" type="ORF">RFI_01390</name>
</gene>
<comment type="caution">
    <text evidence="3">The sequence shown here is derived from an EMBL/GenBank/DDBJ whole genome shotgun (WGS) entry which is preliminary data.</text>
</comment>